<sequence>MDTILTIKDLMRPVGEFPRISAQAYFYEVMQTLGEANEAYLSGKSPQRTLLVEDNGVIVGKISPKDVVRGLEPQYDKIDSFSDAIRYGVPHIVKSMKKDYMLWHEPLGDLCRKAGEIKAAKLYSKPGELQAVKITDNMDNAFHLFVTSGHDTLYVMDGDAIVGLLRFSDVYAAICKIVSECKIT</sequence>
<gene>
    <name evidence="1" type="ORF">SAMN05660653_01952</name>
</gene>
<dbReference type="SUPFAM" id="SSF54631">
    <property type="entry name" value="CBS-domain pair"/>
    <property type="match status" value="1"/>
</dbReference>
<dbReference type="Gene3D" id="3.10.580.10">
    <property type="entry name" value="CBS-domain"/>
    <property type="match status" value="1"/>
</dbReference>
<organism evidence="1 2">
    <name type="scientific">Desulfonatronum thiosulfatophilum</name>
    <dbReference type="NCBI Taxonomy" id="617002"/>
    <lineage>
        <taxon>Bacteria</taxon>
        <taxon>Pseudomonadati</taxon>
        <taxon>Thermodesulfobacteriota</taxon>
        <taxon>Desulfovibrionia</taxon>
        <taxon>Desulfovibrionales</taxon>
        <taxon>Desulfonatronaceae</taxon>
        <taxon>Desulfonatronum</taxon>
    </lineage>
</organism>
<evidence type="ECO:0000313" key="1">
    <source>
        <dbReference type="EMBL" id="SDB40613.1"/>
    </source>
</evidence>
<name>A0A1G6D648_9BACT</name>
<dbReference type="EMBL" id="FMXO01000010">
    <property type="protein sequence ID" value="SDB40613.1"/>
    <property type="molecule type" value="Genomic_DNA"/>
</dbReference>
<dbReference type="RefSeq" id="WP_092120740.1">
    <property type="nucleotide sequence ID" value="NZ_FMXO01000010.1"/>
</dbReference>
<evidence type="ECO:0008006" key="3">
    <source>
        <dbReference type="Google" id="ProtNLM"/>
    </source>
</evidence>
<dbReference type="STRING" id="617002.SAMN05660653_01952"/>
<dbReference type="Proteomes" id="UP000198771">
    <property type="component" value="Unassembled WGS sequence"/>
</dbReference>
<proteinExistence type="predicted"/>
<keyword evidence="2" id="KW-1185">Reference proteome</keyword>
<protein>
    <recommendedName>
        <fullName evidence="3">CBS domain-containing protein</fullName>
    </recommendedName>
</protein>
<dbReference type="InterPro" id="IPR046342">
    <property type="entry name" value="CBS_dom_sf"/>
</dbReference>
<evidence type="ECO:0000313" key="2">
    <source>
        <dbReference type="Proteomes" id="UP000198771"/>
    </source>
</evidence>
<dbReference type="OrthoDB" id="5470806at2"/>
<accession>A0A1G6D648</accession>
<dbReference type="AlphaFoldDB" id="A0A1G6D648"/>
<reference evidence="1 2" key="1">
    <citation type="submission" date="2016-10" db="EMBL/GenBank/DDBJ databases">
        <authorList>
            <person name="de Groot N.N."/>
        </authorList>
    </citation>
    <scope>NUCLEOTIDE SEQUENCE [LARGE SCALE GENOMIC DNA]</scope>
    <source>
        <strain evidence="1 2">ASO4-2</strain>
    </source>
</reference>